<sequence>MSRKIKSILLTQLIIIVNFSFGQTSSEKASVRNIKNYNNWKWDKTFVAKNKFISVAVVPDAAGRVLEYNLGDVPSLWINPKLFGKSFSNNEHVKMTDWRNFGGYRLVPIPVKNCAVNKNGKKVKRWPPPVSIGDAPYQAEIIKKDDFTSIKVTSGVQNLPVPKFDYKSKSFSIPEKIEEQFQYSRSLHIEDNSSLVFIDHTLTNKGINTIQRGLKISSQHVSRSKPELEDGENFVAHIPFSKEFKLPDGKQFHISVTPESRWRYINRNRMKLDKNNPEHIKKYFNHGTNWTGEVSPGIYETHYDYYLMGGIEMISSKSWLSYVNKTNNTAFVKMFEPYNPKLTYEDGANSVIFHSGLEDGYLETEVKTPIYTLKPNESFNYKEIHGAAKVTSTPILDVNQSGIITQRLSLNKKTKTVTGEYGVFKAGKAILRIVNNAGKTEDISIADVDPLHAFSLNISSTKITKAKTILLFIKSKNNYYTLDKLAI</sequence>
<feature type="chain" id="PRO_5013348495" evidence="1">
    <location>
        <begin position="23"/>
        <end position="487"/>
    </location>
</feature>
<keyword evidence="3" id="KW-1185">Reference proteome</keyword>
<proteinExistence type="predicted"/>
<dbReference type="KEGG" id="tje:TJEJU_2920"/>
<evidence type="ECO:0000313" key="3">
    <source>
        <dbReference type="Proteomes" id="UP000215214"/>
    </source>
</evidence>
<name>A0A238UBN8_9FLAO</name>
<accession>A0A238UBN8</accession>
<dbReference type="AlphaFoldDB" id="A0A238UBN8"/>
<keyword evidence="1" id="KW-0732">Signal</keyword>
<evidence type="ECO:0000313" key="2">
    <source>
        <dbReference type="EMBL" id="SNR16589.1"/>
    </source>
</evidence>
<gene>
    <name evidence="2" type="ORF">TJEJU_2920</name>
</gene>
<evidence type="ECO:0000256" key="1">
    <source>
        <dbReference type="SAM" id="SignalP"/>
    </source>
</evidence>
<dbReference type="OrthoDB" id="975956at2"/>
<organism evidence="2 3">
    <name type="scientific">Tenacibaculum jejuense</name>
    <dbReference type="NCBI Taxonomy" id="584609"/>
    <lineage>
        <taxon>Bacteria</taxon>
        <taxon>Pseudomonadati</taxon>
        <taxon>Bacteroidota</taxon>
        <taxon>Flavobacteriia</taxon>
        <taxon>Flavobacteriales</taxon>
        <taxon>Flavobacteriaceae</taxon>
        <taxon>Tenacibaculum</taxon>
    </lineage>
</organism>
<feature type="signal peptide" evidence="1">
    <location>
        <begin position="1"/>
        <end position="22"/>
    </location>
</feature>
<dbReference type="Proteomes" id="UP000215214">
    <property type="component" value="Chromosome TJEJU"/>
</dbReference>
<dbReference type="EMBL" id="LT899436">
    <property type="protein sequence ID" value="SNR16589.1"/>
    <property type="molecule type" value="Genomic_DNA"/>
</dbReference>
<dbReference type="RefSeq" id="WP_095073248.1">
    <property type="nucleotide sequence ID" value="NZ_LT899436.1"/>
</dbReference>
<reference evidence="2 3" key="1">
    <citation type="submission" date="2017-07" db="EMBL/GenBank/DDBJ databases">
        <authorList>
            <person name="Sun Z.S."/>
            <person name="Albrecht U."/>
            <person name="Echele G."/>
            <person name="Lee C.C."/>
        </authorList>
    </citation>
    <scope>NUCLEOTIDE SEQUENCE [LARGE SCALE GENOMIC DNA]</scope>
    <source>
        <strain evidence="3">type strain: KCTC 22618</strain>
    </source>
</reference>
<protein>
    <submittedName>
        <fullName evidence="2">Uncharacterized protein</fullName>
    </submittedName>
</protein>